<proteinExistence type="predicted"/>
<protein>
    <submittedName>
        <fullName evidence="5">Insulin-like growth factor 2 mRNA-binding protein 1</fullName>
    </submittedName>
</protein>
<evidence type="ECO:0000256" key="2">
    <source>
        <dbReference type="PROSITE-ProRule" id="PRU00117"/>
    </source>
</evidence>
<accession>L5LG76</accession>
<evidence type="ECO:0000313" key="6">
    <source>
        <dbReference type="Proteomes" id="UP000010556"/>
    </source>
</evidence>
<dbReference type="EMBL" id="KB112131">
    <property type="protein sequence ID" value="ELK25207.1"/>
    <property type="molecule type" value="Genomic_DNA"/>
</dbReference>
<dbReference type="AlphaFoldDB" id="L5LG76"/>
<dbReference type="Proteomes" id="UP000010556">
    <property type="component" value="Unassembled WGS sequence"/>
</dbReference>
<dbReference type="InterPro" id="IPR004087">
    <property type="entry name" value="KH_dom"/>
</dbReference>
<evidence type="ECO:0000259" key="4">
    <source>
        <dbReference type="SMART" id="SM00322"/>
    </source>
</evidence>
<keyword evidence="2" id="KW-0694">RNA-binding</keyword>
<feature type="domain" description="K Homology" evidence="4">
    <location>
        <begin position="75"/>
        <end position="148"/>
    </location>
</feature>
<feature type="region of interest" description="Disordered" evidence="3">
    <location>
        <begin position="1"/>
        <end position="73"/>
    </location>
</feature>
<organism evidence="5 6">
    <name type="scientific">Myotis davidii</name>
    <name type="common">David's myotis</name>
    <dbReference type="NCBI Taxonomy" id="225400"/>
    <lineage>
        <taxon>Eukaryota</taxon>
        <taxon>Metazoa</taxon>
        <taxon>Chordata</taxon>
        <taxon>Craniata</taxon>
        <taxon>Vertebrata</taxon>
        <taxon>Euteleostomi</taxon>
        <taxon>Mammalia</taxon>
        <taxon>Eutheria</taxon>
        <taxon>Laurasiatheria</taxon>
        <taxon>Chiroptera</taxon>
        <taxon>Yangochiroptera</taxon>
        <taxon>Vespertilionidae</taxon>
        <taxon>Myotis</taxon>
    </lineage>
</organism>
<evidence type="ECO:0000256" key="1">
    <source>
        <dbReference type="ARBA" id="ARBA00022737"/>
    </source>
</evidence>
<gene>
    <name evidence="5" type="ORF">MDA_GLEAN10006010</name>
</gene>
<dbReference type="SMART" id="SM00322">
    <property type="entry name" value="KH"/>
    <property type="match status" value="1"/>
</dbReference>
<keyword evidence="6" id="KW-1185">Reference proteome</keyword>
<evidence type="ECO:0000313" key="5">
    <source>
        <dbReference type="EMBL" id="ELK25207.1"/>
    </source>
</evidence>
<keyword evidence="1" id="KW-0677">Repeat</keyword>
<name>L5LG76_MYODS</name>
<dbReference type="PANTHER" id="PTHR10288">
    <property type="entry name" value="KH DOMAIN CONTAINING RNA BINDING PROTEIN"/>
    <property type="match status" value="1"/>
</dbReference>
<dbReference type="Gene3D" id="3.30.1370.10">
    <property type="entry name" value="K Homology domain, type 1"/>
    <property type="match status" value="1"/>
</dbReference>
<reference evidence="6" key="1">
    <citation type="journal article" date="2013" name="Science">
        <title>Comparative analysis of bat genomes provides insight into the evolution of flight and immunity.</title>
        <authorList>
            <person name="Zhang G."/>
            <person name="Cowled C."/>
            <person name="Shi Z."/>
            <person name="Huang Z."/>
            <person name="Bishop-Lilly K.A."/>
            <person name="Fang X."/>
            <person name="Wynne J.W."/>
            <person name="Xiong Z."/>
            <person name="Baker M.L."/>
            <person name="Zhao W."/>
            <person name="Tachedjian M."/>
            <person name="Zhu Y."/>
            <person name="Zhou P."/>
            <person name="Jiang X."/>
            <person name="Ng J."/>
            <person name="Yang L."/>
            <person name="Wu L."/>
            <person name="Xiao J."/>
            <person name="Feng Y."/>
            <person name="Chen Y."/>
            <person name="Sun X."/>
            <person name="Zhang Y."/>
            <person name="Marsh G.A."/>
            <person name="Crameri G."/>
            <person name="Broder C.C."/>
            <person name="Frey K.G."/>
            <person name="Wang L.F."/>
            <person name="Wang J."/>
        </authorList>
    </citation>
    <scope>NUCLEOTIDE SEQUENCE [LARGE SCALE GENOMIC DNA]</scope>
</reference>
<evidence type="ECO:0000256" key="3">
    <source>
        <dbReference type="SAM" id="MobiDB-lite"/>
    </source>
</evidence>
<dbReference type="InterPro" id="IPR004088">
    <property type="entry name" value="KH_dom_type_1"/>
</dbReference>
<sequence length="203" mass="21261">MKLNGRQLENHALKVSSIPDEQIAQGPENGRRGGFGSRGQPRQGSPVAAGAPAKAAASGHPPAAPGAHPTQSEADEVPLKILAHNTFVGRLIGKEGRDLKKVEQDTETKITISSLQALTLSNPETTIPVKRAMENCCRAEQEIMKNVREACENEGAAMSLQSHLIPGLNLAAVGLFPASSSAVPPPPSSVTGAAPYRSFTHPL</sequence>
<dbReference type="Pfam" id="PF00013">
    <property type="entry name" value="KH_1"/>
    <property type="match status" value="1"/>
</dbReference>
<dbReference type="GO" id="GO:0003723">
    <property type="term" value="F:RNA binding"/>
    <property type="evidence" value="ECO:0007669"/>
    <property type="project" value="UniProtKB-UniRule"/>
</dbReference>
<dbReference type="SUPFAM" id="SSF54791">
    <property type="entry name" value="Eukaryotic type KH-domain (KH-domain type I)"/>
    <property type="match status" value="1"/>
</dbReference>
<dbReference type="PROSITE" id="PS50084">
    <property type="entry name" value="KH_TYPE_1"/>
    <property type="match status" value="1"/>
</dbReference>
<feature type="region of interest" description="Disordered" evidence="3">
    <location>
        <begin position="182"/>
        <end position="203"/>
    </location>
</feature>
<feature type="compositionally biased region" description="Low complexity" evidence="3">
    <location>
        <begin position="44"/>
        <end position="69"/>
    </location>
</feature>
<dbReference type="InterPro" id="IPR036612">
    <property type="entry name" value="KH_dom_type_1_sf"/>
</dbReference>
<dbReference type="eggNOG" id="KOG2193">
    <property type="taxonomic scope" value="Eukaryota"/>
</dbReference>